<organism evidence="3 4">
    <name type="scientific">Stemphylium lycopersici</name>
    <name type="common">Tomato gray leaf spot disease fungus</name>
    <name type="synonym">Thyrospora lycopersici</name>
    <dbReference type="NCBI Taxonomy" id="183478"/>
    <lineage>
        <taxon>Eukaryota</taxon>
        <taxon>Fungi</taxon>
        <taxon>Dikarya</taxon>
        <taxon>Ascomycota</taxon>
        <taxon>Pezizomycotina</taxon>
        <taxon>Dothideomycetes</taxon>
        <taxon>Pleosporomycetidae</taxon>
        <taxon>Pleosporales</taxon>
        <taxon>Pleosporineae</taxon>
        <taxon>Pleosporaceae</taxon>
        <taxon>Stemphylium</taxon>
    </lineage>
</organism>
<sequence length="811" mass="83912">MMHSAFLLSLLASTVIGQLSETNLKSHVGSCKLSADFSPIKDAYWTGLPHHRRTPFAVSPDGKSAYLAYLDASETDVHVQKVDPTSFAAVGDAVTVKGGKEAGGLVAHNDGFALLTNEAMPSGTANAPPDNTPVAALYRYTGGKQTFKTFLGGPDNVGDMGALASPDMNGDLAFSEATGMYGAYFVVTAYSGPAQGHFGDAIQYVSENGTLEQIPGASSSWGCSHNTGIAFEASDSVPFASICAEDQGALWLNTGGTGMDKSGVKISNENVQNGANNEAMGGMSGSYSGLARFVNSDSYIFTWVSRGAKDLTENEWMGAGYTTSKNRTVNRNVAIATFSDKKTIVGEEATSEVGPDGDSQVNWITTGSADCQNAHVAAFDGTNAVVTWEEIAQPTCEFISMGCKGEFTGSYFQLVKDGKKVGEPIKSMDVYVAGDMVTMADGRVCWPYVDMDWTLDAAVPNPATVSAISFACIGLDGAGESTPAASSAPAASKSPAASSKVPVATETAAEKPAAADEAVASIAHSSVVETPAEYGPPSYPSPAVSATPSAKPELPGVGIIPSIISAIFDDDKPAPSESVYIPASESFNAILAPAFTDILPGPAPTGILDLPSISAPEITEAPTFSSPPAPIPTVEITTSTRSSAEIEPVPTPEPSSETSEVAASTPCSSTITPSVTPPAETPEAASSTPCTEGEAKSTETPLGATQPETPIATDVPSAPADEPVYPTGTGRPDFFHSGNHPYGSFGWGRPRPSGMWPAAGYRRPTGGFPHPPKPFARPHRPQGAGQAKVSSKPCTLETRVRPTPTPTPLVR</sequence>
<feature type="region of interest" description="Disordered" evidence="1">
    <location>
        <begin position="483"/>
        <end position="510"/>
    </location>
</feature>
<name>A0A364N683_STELY</name>
<keyword evidence="4" id="KW-1185">Reference proteome</keyword>
<dbReference type="Proteomes" id="UP000249619">
    <property type="component" value="Unassembled WGS sequence"/>
</dbReference>
<comment type="caution">
    <text evidence="3">The sequence shown here is derived from an EMBL/GenBank/DDBJ whole genome shotgun (WGS) entry which is preliminary data.</text>
</comment>
<feature type="region of interest" description="Disordered" evidence="1">
    <location>
        <begin position="618"/>
        <end position="738"/>
    </location>
</feature>
<proteinExistence type="predicted"/>
<keyword evidence="2" id="KW-0732">Signal</keyword>
<reference evidence="4" key="1">
    <citation type="submission" date="2018-05" db="EMBL/GenBank/DDBJ databases">
        <title>Draft genome sequence of Stemphylium lycopersici strain CIDEFI 213.</title>
        <authorList>
            <person name="Medina R."/>
            <person name="Franco M.E.E."/>
            <person name="Lucentini C.G."/>
            <person name="Saparrat M.C.N."/>
            <person name="Balatti P.A."/>
        </authorList>
    </citation>
    <scope>NUCLEOTIDE SEQUENCE [LARGE SCALE GENOMIC DNA]</scope>
    <source>
        <strain evidence="4">CIDEFI 213</strain>
    </source>
</reference>
<feature type="region of interest" description="Disordered" evidence="1">
    <location>
        <begin position="531"/>
        <end position="551"/>
    </location>
</feature>
<feature type="signal peptide" evidence="2">
    <location>
        <begin position="1"/>
        <end position="17"/>
    </location>
</feature>
<dbReference type="AlphaFoldDB" id="A0A364N683"/>
<evidence type="ECO:0000256" key="2">
    <source>
        <dbReference type="SAM" id="SignalP"/>
    </source>
</evidence>
<dbReference type="STRING" id="183478.A0A364N683"/>
<accession>A0A364N683</accession>
<gene>
    <name evidence="3" type="ORF">DDE83_004030</name>
</gene>
<evidence type="ECO:0000256" key="1">
    <source>
        <dbReference type="SAM" id="MobiDB-lite"/>
    </source>
</evidence>
<feature type="region of interest" description="Disordered" evidence="1">
    <location>
        <begin position="757"/>
        <end position="811"/>
    </location>
</feature>
<feature type="chain" id="PRO_5016900636" evidence="2">
    <location>
        <begin position="18"/>
        <end position="811"/>
    </location>
</feature>
<feature type="compositionally biased region" description="Low complexity" evidence="1">
    <location>
        <begin position="654"/>
        <end position="666"/>
    </location>
</feature>
<dbReference type="OrthoDB" id="2890403at2759"/>
<evidence type="ECO:0000313" key="3">
    <source>
        <dbReference type="EMBL" id="RAR12633.1"/>
    </source>
</evidence>
<protein>
    <submittedName>
        <fullName evidence="3">Uncharacterized protein</fullName>
    </submittedName>
</protein>
<dbReference type="EMBL" id="QGDH01000048">
    <property type="protein sequence ID" value="RAR12633.1"/>
    <property type="molecule type" value="Genomic_DNA"/>
</dbReference>
<evidence type="ECO:0000313" key="4">
    <source>
        <dbReference type="Proteomes" id="UP000249619"/>
    </source>
</evidence>